<evidence type="ECO:0000313" key="2">
    <source>
        <dbReference type="EMBL" id="CAG5003140.1"/>
    </source>
</evidence>
<evidence type="ECO:0000313" key="3">
    <source>
        <dbReference type="Proteomes" id="UP000680038"/>
    </source>
</evidence>
<evidence type="ECO:0000256" key="1">
    <source>
        <dbReference type="SAM" id="Phobius"/>
    </source>
</evidence>
<protein>
    <submittedName>
        <fullName evidence="2">Uncharacterized protein</fullName>
    </submittedName>
</protein>
<dbReference type="Proteomes" id="UP000680038">
    <property type="component" value="Unassembled WGS sequence"/>
</dbReference>
<proteinExistence type="predicted"/>
<accession>A0A916NC96</accession>
<dbReference type="RefSeq" id="WP_215239615.1">
    <property type="nucleotide sequence ID" value="NZ_CAJRAF010000002.1"/>
</dbReference>
<dbReference type="EMBL" id="CAJRAF010000002">
    <property type="protein sequence ID" value="CAG5003140.1"/>
    <property type="molecule type" value="Genomic_DNA"/>
</dbReference>
<keyword evidence="1" id="KW-0472">Membrane</keyword>
<reference evidence="2" key="1">
    <citation type="submission" date="2021-04" db="EMBL/GenBank/DDBJ databases">
        <authorList>
            <person name="Rodrigo-Torres L."/>
            <person name="Arahal R. D."/>
            <person name="Lucena T."/>
        </authorList>
    </citation>
    <scope>NUCLEOTIDE SEQUENCE</scope>
    <source>
        <strain evidence="2">CECT 9275</strain>
    </source>
</reference>
<keyword evidence="3" id="KW-1185">Reference proteome</keyword>
<organism evidence="2 3">
    <name type="scientific">Dyadobacter helix</name>
    <dbReference type="NCBI Taxonomy" id="2822344"/>
    <lineage>
        <taxon>Bacteria</taxon>
        <taxon>Pseudomonadati</taxon>
        <taxon>Bacteroidota</taxon>
        <taxon>Cytophagia</taxon>
        <taxon>Cytophagales</taxon>
        <taxon>Spirosomataceae</taxon>
        <taxon>Dyadobacter</taxon>
    </lineage>
</organism>
<name>A0A916NC96_9BACT</name>
<keyword evidence="1" id="KW-0812">Transmembrane</keyword>
<sequence length="238" mass="27079">MIPIPLENQRKGVIGLFIWLLLFFLVLILIAVRRNEWDAVAGLSGAAIAVIPAIMAYDTIFQARIEKLPQLDIIIDITSRYSLFQLVIVNNGGSAAYNINLTWLDKEQGSGRPLPIPFNLFGQPISFSKDERYNVIRLLSKGQSHHTVIDGYYPFYERYPEEAFFMAKLSYSEDVAGNSKMEIIIPVSLDEFRSTLDYHTESSKTNYELQQLPKKLDKIKSALDNITCKLDTGRKKNL</sequence>
<dbReference type="AlphaFoldDB" id="A0A916NC96"/>
<feature type="transmembrane region" description="Helical" evidence="1">
    <location>
        <begin position="39"/>
        <end position="57"/>
    </location>
</feature>
<feature type="transmembrane region" description="Helical" evidence="1">
    <location>
        <begin position="12"/>
        <end position="33"/>
    </location>
</feature>
<keyword evidence="1" id="KW-1133">Transmembrane helix</keyword>
<gene>
    <name evidence="2" type="ORF">DYBT9275_03069</name>
</gene>
<comment type="caution">
    <text evidence="2">The sequence shown here is derived from an EMBL/GenBank/DDBJ whole genome shotgun (WGS) entry which is preliminary data.</text>
</comment>